<comment type="caution">
    <text evidence="2">The sequence shown here is derived from an EMBL/GenBank/DDBJ whole genome shotgun (WGS) entry which is preliminary data.</text>
</comment>
<evidence type="ECO:0000256" key="1">
    <source>
        <dbReference type="SAM" id="SignalP"/>
    </source>
</evidence>
<sequence length="83" mass="9432">MIQIGIVMEQTLIPALGFLMLQCSSLLPSSEVCDQAGEIISIHWFFFPDYIFGSLWPERSMISVMPCCVEYDVVEVSSNRRLL</sequence>
<accession>A0A8X6FNN5</accession>
<evidence type="ECO:0000313" key="3">
    <source>
        <dbReference type="Proteomes" id="UP000887116"/>
    </source>
</evidence>
<dbReference type="AlphaFoldDB" id="A0A8X6FNN5"/>
<reference evidence="2" key="1">
    <citation type="submission" date="2020-07" db="EMBL/GenBank/DDBJ databases">
        <title>Multicomponent nature underlies the extraordinary mechanical properties of spider dragline silk.</title>
        <authorList>
            <person name="Kono N."/>
            <person name="Nakamura H."/>
            <person name="Mori M."/>
            <person name="Yoshida Y."/>
            <person name="Ohtoshi R."/>
            <person name="Malay A.D."/>
            <person name="Moran D.A.P."/>
            <person name="Tomita M."/>
            <person name="Numata K."/>
            <person name="Arakawa K."/>
        </authorList>
    </citation>
    <scope>NUCLEOTIDE SEQUENCE</scope>
</reference>
<organism evidence="2 3">
    <name type="scientific">Trichonephila clavata</name>
    <name type="common">Joro spider</name>
    <name type="synonym">Nephila clavata</name>
    <dbReference type="NCBI Taxonomy" id="2740835"/>
    <lineage>
        <taxon>Eukaryota</taxon>
        <taxon>Metazoa</taxon>
        <taxon>Ecdysozoa</taxon>
        <taxon>Arthropoda</taxon>
        <taxon>Chelicerata</taxon>
        <taxon>Arachnida</taxon>
        <taxon>Araneae</taxon>
        <taxon>Araneomorphae</taxon>
        <taxon>Entelegynae</taxon>
        <taxon>Araneoidea</taxon>
        <taxon>Nephilidae</taxon>
        <taxon>Trichonephila</taxon>
    </lineage>
</organism>
<gene>
    <name evidence="2" type="ORF">TNCT_219221</name>
</gene>
<evidence type="ECO:0008006" key="4">
    <source>
        <dbReference type="Google" id="ProtNLM"/>
    </source>
</evidence>
<keyword evidence="1" id="KW-0732">Signal</keyword>
<name>A0A8X6FNN5_TRICU</name>
<proteinExistence type="predicted"/>
<keyword evidence="3" id="KW-1185">Reference proteome</keyword>
<protein>
    <recommendedName>
        <fullName evidence="4">Secreted protein</fullName>
    </recommendedName>
</protein>
<dbReference type="Proteomes" id="UP000887116">
    <property type="component" value="Unassembled WGS sequence"/>
</dbReference>
<feature type="chain" id="PRO_5036449355" description="Secreted protein" evidence="1">
    <location>
        <begin position="18"/>
        <end position="83"/>
    </location>
</feature>
<dbReference type="EMBL" id="BMAO01022695">
    <property type="protein sequence ID" value="GFQ83714.1"/>
    <property type="molecule type" value="Genomic_DNA"/>
</dbReference>
<evidence type="ECO:0000313" key="2">
    <source>
        <dbReference type="EMBL" id="GFQ83714.1"/>
    </source>
</evidence>
<feature type="signal peptide" evidence="1">
    <location>
        <begin position="1"/>
        <end position="17"/>
    </location>
</feature>